<evidence type="ECO:0000313" key="4">
    <source>
        <dbReference type="Proteomes" id="UP000789595"/>
    </source>
</evidence>
<protein>
    <recommendedName>
        <fullName evidence="2">UBX domain-containing protein</fullName>
    </recommendedName>
</protein>
<dbReference type="InterPro" id="IPR029071">
    <property type="entry name" value="Ubiquitin-like_domsf"/>
</dbReference>
<proteinExistence type="predicted"/>
<dbReference type="Proteomes" id="UP000789595">
    <property type="component" value="Unassembled WGS sequence"/>
</dbReference>
<dbReference type="GO" id="GO:0012506">
    <property type="term" value="C:vesicle membrane"/>
    <property type="evidence" value="ECO:0007669"/>
    <property type="project" value="TreeGrafter"/>
</dbReference>
<dbReference type="Gene3D" id="1.20.58.2190">
    <property type="match status" value="1"/>
</dbReference>
<dbReference type="InterPro" id="IPR001012">
    <property type="entry name" value="UBX_dom"/>
</dbReference>
<dbReference type="GO" id="GO:0005634">
    <property type="term" value="C:nucleus"/>
    <property type="evidence" value="ECO:0007669"/>
    <property type="project" value="TreeGrafter"/>
</dbReference>
<evidence type="ECO:0000256" key="1">
    <source>
        <dbReference type="SAM" id="MobiDB-lite"/>
    </source>
</evidence>
<evidence type="ECO:0000313" key="3">
    <source>
        <dbReference type="EMBL" id="CAH0367106.1"/>
    </source>
</evidence>
<comment type="caution">
    <text evidence="3">The sequence shown here is derived from an EMBL/GenBank/DDBJ whole genome shotgun (WGS) entry which is preliminary data.</text>
</comment>
<dbReference type="InterPro" id="IPR036339">
    <property type="entry name" value="PUB-like_dom_sf"/>
</dbReference>
<accession>A0A8J2WYR8</accession>
<dbReference type="SMART" id="SM00166">
    <property type="entry name" value="UBX"/>
    <property type="match status" value="1"/>
</dbReference>
<feature type="domain" description="UBX" evidence="2">
    <location>
        <begin position="455"/>
        <end position="531"/>
    </location>
</feature>
<sequence>MSVTVTHQGRRAKIALGSAHVAVREVVARAKAHFGLEGSFGLRTTRGRRADVPDATAWAHTGLSNNCELELVRRAAGGGGAVRVAAAVSHMGSAPRTVSFAVDAGTSLAAVVERLVAEGAAPPDPLRRAPTVRVMRDRFAGEDLGRTLGDLGYGGGAAVRLHVELGALADGAAPPEKRPRDEAAPAVAAAAAARPIVASPTEPPQPAAPQPPSAPPPPAPSPPLRDPLPDAVAGVAAAGPAGRDCAVVLLKYVEAVLRQPSLPRVRAIRAGNAAFAGRVAPAGGVAVLSALGFHEERRGGEPWLVLCDAGARDAARLTRALDMLRPLAAPGAPAPAFDPFATHRVDLRGGPAGPAAPAESEAERRARELRERAAALEGACAAPDREVRIVSVAAGARAAAARAAAAAPAAGDMPRGDAGVVARAAAARERARRQADDAPLTTRAMRDVAALEKTRVYDRCVLRVEFPDRACLTARFHPREPCSAAYAVVAAAVRPGLVFSLFAAPPRRDLPRDGTASLLDLGLVPAARVFISFAGGHSSSADVLSEASLRRMDCDAAEDAVPESLPVVPGGGCEAAGPLAAGGTGKKRGKPSWLKT</sequence>
<dbReference type="GO" id="GO:0005737">
    <property type="term" value="C:cytoplasm"/>
    <property type="evidence" value="ECO:0007669"/>
    <property type="project" value="TreeGrafter"/>
</dbReference>
<reference evidence="3" key="1">
    <citation type="submission" date="2021-11" db="EMBL/GenBank/DDBJ databases">
        <authorList>
            <consortium name="Genoscope - CEA"/>
            <person name="William W."/>
        </authorList>
    </citation>
    <scope>NUCLEOTIDE SEQUENCE</scope>
</reference>
<dbReference type="SUPFAM" id="SSF143503">
    <property type="entry name" value="PUG domain-like"/>
    <property type="match status" value="1"/>
</dbReference>
<gene>
    <name evidence="3" type="ORF">PECAL_2P01110</name>
</gene>
<feature type="region of interest" description="Disordered" evidence="1">
    <location>
        <begin position="575"/>
        <end position="596"/>
    </location>
</feature>
<dbReference type="PROSITE" id="PS50033">
    <property type="entry name" value="UBX"/>
    <property type="match status" value="1"/>
</dbReference>
<feature type="compositionally biased region" description="Pro residues" evidence="1">
    <location>
        <begin position="201"/>
        <end position="226"/>
    </location>
</feature>
<dbReference type="PANTHER" id="PTHR46467:SF1">
    <property type="entry name" value="TETHER CONTAINING UBX DOMAIN FOR GLUT4"/>
    <property type="match status" value="1"/>
</dbReference>
<dbReference type="EMBL" id="CAKKNE010000002">
    <property type="protein sequence ID" value="CAH0367106.1"/>
    <property type="molecule type" value="Genomic_DNA"/>
</dbReference>
<feature type="compositionally biased region" description="Gly residues" evidence="1">
    <location>
        <begin position="575"/>
        <end position="584"/>
    </location>
</feature>
<feature type="region of interest" description="Disordered" evidence="1">
    <location>
        <begin position="172"/>
        <end position="231"/>
    </location>
</feature>
<dbReference type="SUPFAM" id="SSF54236">
    <property type="entry name" value="Ubiquitin-like"/>
    <property type="match status" value="1"/>
</dbReference>
<organism evidence="3 4">
    <name type="scientific">Pelagomonas calceolata</name>
    <dbReference type="NCBI Taxonomy" id="35677"/>
    <lineage>
        <taxon>Eukaryota</taxon>
        <taxon>Sar</taxon>
        <taxon>Stramenopiles</taxon>
        <taxon>Ochrophyta</taxon>
        <taxon>Pelagophyceae</taxon>
        <taxon>Pelagomonadales</taxon>
        <taxon>Pelagomonadaceae</taxon>
        <taxon>Pelagomonas</taxon>
    </lineage>
</organism>
<dbReference type="OrthoDB" id="440781at2759"/>
<keyword evidence="4" id="KW-1185">Reference proteome</keyword>
<dbReference type="GO" id="GO:0006886">
    <property type="term" value="P:intracellular protein transport"/>
    <property type="evidence" value="ECO:0007669"/>
    <property type="project" value="TreeGrafter"/>
</dbReference>
<dbReference type="Pfam" id="PF00789">
    <property type="entry name" value="UBX"/>
    <property type="match status" value="1"/>
</dbReference>
<dbReference type="Gene3D" id="3.10.20.90">
    <property type="entry name" value="Phosphatidylinositol 3-kinase Catalytic Subunit, Chain A, domain 1"/>
    <property type="match status" value="1"/>
</dbReference>
<name>A0A8J2WYR8_9STRA</name>
<dbReference type="PANTHER" id="PTHR46467">
    <property type="entry name" value="TETHER CONTAINING UBX DOMAIN FOR GLUT4"/>
    <property type="match status" value="1"/>
</dbReference>
<evidence type="ECO:0000259" key="2">
    <source>
        <dbReference type="PROSITE" id="PS50033"/>
    </source>
</evidence>
<feature type="compositionally biased region" description="Low complexity" evidence="1">
    <location>
        <begin position="184"/>
        <end position="198"/>
    </location>
</feature>
<dbReference type="CDD" id="cd09212">
    <property type="entry name" value="PUB"/>
    <property type="match status" value="1"/>
</dbReference>
<dbReference type="AlphaFoldDB" id="A0A8J2WYR8"/>